<organism evidence="1 2">
    <name type="scientific">Taklimakanibacter albus</name>
    <dbReference type="NCBI Taxonomy" id="2800327"/>
    <lineage>
        <taxon>Bacteria</taxon>
        <taxon>Pseudomonadati</taxon>
        <taxon>Pseudomonadota</taxon>
        <taxon>Alphaproteobacteria</taxon>
        <taxon>Hyphomicrobiales</taxon>
        <taxon>Aestuariivirgaceae</taxon>
        <taxon>Taklimakanibacter</taxon>
    </lineage>
</organism>
<evidence type="ECO:0000313" key="1">
    <source>
        <dbReference type="EMBL" id="MBK1868977.1"/>
    </source>
</evidence>
<proteinExistence type="predicted"/>
<sequence>MPRLSVFELDDTGLIALQADQRFSYALHVPEAYRPEAEAVQAFDVIIAVHGSDRPAMGYRDGFSGLARKLGCFVLAPLFPIGIIEPGEVDNYKFIDFRGLRYDQLLITMMAEIEARYRIRFRRAVMHGFSGGGQFVHRFYYLHPERLTAVSIGAPGRITLLDDTRPWWVGTADVARRFGRTIDVGRLREVKVQLVIGADDTDMRGMVMTEDSPGWMAGANDAGRNRRERLETLRSNLADHGITSRLDIVPGVAHVGQGPILDAAAVFFEECLK</sequence>
<protein>
    <submittedName>
        <fullName evidence="1">Alpha/beta hydrolase</fullName>
    </submittedName>
</protein>
<keyword evidence="1" id="KW-0378">Hydrolase</keyword>
<keyword evidence="2" id="KW-1185">Reference proteome</keyword>
<evidence type="ECO:0000313" key="2">
    <source>
        <dbReference type="Proteomes" id="UP000616151"/>
    </source>
</evidence>
<accession>A0ACC5R8J7</accession>
<comment type="caution">
    <text evidence="1">The sequence shown here is derived from an EMBL/GenBank/DDBJ whole genome shotgun (WGS) entry which is preliminary data.</text>
</comment>
<name>A0ACC5R8J7_9HYPH</name>
<dbReference type="EMBL" id="JAENHL010000007">
    <property type="protein sequence ID" value="MBK1868977.1"/>
    <property type="molecule type" value="Genomic_DNA"/>
</dbReference>
<dbReference type="Proteomes" id="UP000616151">
    <property type="component" value="Unassembled WGS sequence"/>
</dbReference>
<reference evidence="1" key="1">
    <citation type="submission" date="2021-01" db="EMBL/GenBank/DDBJ databases">
        <authorList>
            <person name="Sun Q."/>
        </authorList>
    </citation>
    <scope>NUCLEOTIDE SEQUENCE</scope>
    <source>
        <strain evidence="1">YIM B02566</strain>
    </source>
</reference>
<gene>
    <name evidence="1" type="ORF">JHL16_21640</name>
</gene>